<dbReference type="AlphaFoldDB" id="A0A8X6VVA2"/>
<dbReference type="Proteomes" id="UP000887159">
    <property type="component" value="Unassembled WGS sequence"/>
</dbReference>
<organism evidence="1 2">
    <name type="scientific">Trichonephila clavipes</name>
    <name type="common">Golden silk orbweaver</name>
    <name type="synonym">Nephila clavipes</name>
    <dbReference type="NCBI Taxonomy" id="2585209"/>
    <lineage>
        <taxon>Eukaryota</taxon>
        <taxon>Metazoa</taxon>
        <taxon>Ecdysozoa</taxon>
        <taxon>Arthropoda</taxon>
        <taxon>Chelicerata</taxon>
        <taxon>Arachnida</taxon>
        <taxon>Araneae</taxon>
        <taxon>Araneomorphae</taxon>
        <taxon>Entelegynae</taxon>
        <taxon>Araneoidea</taxon>
        <taxon>Nephilidae</taxon>
        <taxon>Trichonephila</taxon>
    </lineage>
</organism>
<gene>
    <name evidence="1" type="primary">X975_02288</name>
    <name evidence="1" type="ORF">TNCV_3763691</name>
</gene>
<comment type="caution">
    <text evidence="1">The sequence shown here is derived from an EMBL/GenBank/DDBJ whole genome shotgun (WGS) entry which is preliminary data.</text>
</comment>
<dbReference type="EMBL" id="BMAU01021362">
    <property type="protein sequence ID" value="GFY23129.1"/>
    <property type="molecule type" value="Genomic_DNA"/>
</dbReference>
<keyword evidence="2" id="KW-1185">Reference proteome</keyword>
<protein>
    <submittedName>
        <fullName evidence="1">Uncharacterized protein</fullName>
    </submittedName>
</protein>
<proteinExistence type="predicted"/>
<evidence type="ECO:0000313" key="1">
    <source>
        <dbReference type="EMBL" id="GFY23129.1"/>
    </source>
</evidence>
<name>A0A8X6VVA2_TRICX</name>
<reference evidence="1" key="1">
    <citation type="submission" date="2020-08" db="EMBL/GenBank/DDBJ databases">
        <title>Multicomponent nature underlies the extraordinary mechanical properties of spider dragline silk.</title>
        <authorList>
            <person name="Kono N."/>
            <person name="Nakamura H."/>
            <person name="Mori M."/>
            <person name="Yoshida Y."/>
            <person name="Ohtoshi R."/>
            <person name="Malay A.D."/>
            <person name="Moran D.A.P."/>
            <person name="Tomita M."/>
            <person name="Numata K."/>
            <person name="Arakawa K."/>
        </authorList>
    </citation>
    <scope>NUCLEOTIDE SEQUENCE</scope>
</reference>
<evidence type="ECO:0000313" key="2">
    <source>
        <dbReference type="Proteomes" id="UP000887159"/>
    </source>
</evidence>
<sequence>MVPDTITPAVGAVFHCNAMARLRRSPLHLPKRTRLSSLLRLNLNSSLNATWFHSSAVHFPRVWHHSKRRRRLVGVKGSTRNGCRDPKCPSTRHLRMVREDTETPNEGTTSVGIAADEAVGCTRAFLTMGWSSRRLAIQECTSFGREFSTSKYQMLEILDYVSGARTLVSRRQTEAFQIGFKVPMSILKLGKLKIWFKVRSP</sequence>
<accession>A0A8X6VVA2</accession>